<dbReference type="InterPro" id="IPR045170">
    <property type="entry name" value="MTOX"/>
</dbReference>
<keyword evidence="3" id="KW-0274">FAD</keyword>
<dbReference type="Pfam" id="PF01266">
    <property type="entry name" value="DAO"/>
    <property type="match status" value="1"/>
</dbReference>
<dbReference type="RefSeq" id="WP_202989082.1">
    <property type="nucleotide sequence ID" value="NZ_JAENHO010000001.1"/>
</dbReference>
<evidence type="ECO:0000259" key="5">
    <source>
        <dbReference type="Pfam" id="PF01266"/>
    </source>
</evidence>
<evidence type="ECO:0000256" key="1">
    <source>
        <dbReference type="ARBA" id="ARBA00001974"/>
    </source>
</evidence>
<comment type="caution">
    <text evidence="6">The sequence shown here is derived from an EMBL/GenBank/DDBJ whole genome shotgun (WGS) entry which is preliminary data.</text>
</comment>
<feature type="domain" description="FAD dependent oxidoreductase" evidence="5">
    <location>
        <begin position="2"/>
        <end position="340"/>
    </location>
</feature>
<accession>A0ABS1VDG0</accession>
<proteinExistence type="predicted"/>
<evidence type="ECO:0000256" key="3">
    <source>
        <dbReference type="ARBA" id="ARBA00022827"/>
    </source>
</evidence>
<dbReference type="Gene3D" id="3.50.50.60">
    <property type="entry name" value="FAD/NAD(P)-binding domain"/>
    <property type="match status" value="1"/>
</dbReference>
<evidence type="ECO:0000313" key="7">
    <source>
        <dbReference type="Proteomes" id="UP000598996"/>
    </source>
</evidence>
<sequence length="353" mass="37334">MRVAVVGGGVVGLSTTLALVERGIDVTCFEPAAPMAKRSAGETRIFRHAHAYPDMVELATESGRLYAGWSERAGVPLIDVVSTVVSGGPVEAWAAAMAEVGALHEVVDKQPEQLRLPAARIDGPSLVDPAGGAIRVDRIRTFLLDAIGNRVRRATVESVEESGGRVRVRFSANDLADSLGTASDAGVDEFDAVVVCAGAGTAGLTAGLGLAVPDRLEHHVRFSFPVRADMKGPMPCWINSDSYQHLTTAGTWAVGYDVEAADVAWELGTEVAERNSRAAVVDYVTRELPGLEPRIVDRLYCSNNLGLSDGFRFLRSGAVLTAYGENLFKFAPLLGEWLAKAAIDGSTPAHAGP</sequence>
<evidence type="ECO:0000313" key="6">
    <source>
        <dbReference type="EMBL" id="MBL7252722.1"/>
    </source>
</evidence>
<dbReference type="EMBL" id="JAENHO010000001">
    <property type="protein sequence ID" value="MBL7252722.1"/>
    <property type="molecule type" value="Genomic_DNA"/>
</dbReference>
<evidence type="ECO:0000256" key="4">
    <source>
        <dbReference type="ARBA" id="ARBA00023002"/>
    </source>
</evidence>
<evidence type="ECO:0000256" key="2">
    <source>
        <dbReference type="ARBA" id="ARBA00022630"/>
    </source>
</evidence>
<dbReference type="Proteomes" id="UP000598996">
    <property type="component" value="Unassembled WGS sequence"/>
</dbReference>
<dbReference type="PANTHER" id="PTHR10961:SF7">
    <property type="entry name" value="FAD DEPENDENT OXIDOREDUCTASE DOMAIN-CONTAINING PROTEIN"/>
    <property type="match status" value="1"/>
</dbReference>
<organism evidence="6 7">
    <name type="scientific">Paractinoplanes lichenicola</name>
    <dbReference type="NCBI Taxonomy" id="2802976"/>
    <lineage>
        <taxon>Bacteria</taxon>
        <taxon>Bacillati</taxon>
        <taxon>Actinomycetota</taxon>
        <taxon>Actinomycetes</taxon>
        <taxon>Micromonosporales</taxon>
        <taxon>Micromonosporaceae</taxon>
        <taxon>Paractinoplanes</taxon>
    </lineage>
</organism>
<dbReference type="InterPro" id="IPR036188">
    <property type="entry name" value="FAD/NAD-bd_sf"/>
</dbReference>
<reference evidence="6 7" key="1">
    <citation type="submission" date="2021-01" db="EMBL/GenBank/DDBJ databases">
        <title>Actinoplanes sp. nov. LDG1-01 isolated from lichen.</title>
        <authorList>
            <person name="Saeng-In P."/>
            <person name="Phongsopitanun W."/>
            <person name="Kanchanasin P."/>
            <person name="Yuki M."/>
            <person name="Kudo T."/>
            <person name="Ohkuma M."/>
            <person name="Tanasupawat S."/>
        </authorList>
    </citation>
    <scope>NUCLEOTIDE SEQUENCE [LARGE SCALE GENOMIC DNA]</scope>
    <source>
        <strain evidence="6 7">LDG1-01</strain>
    </source>
</reference>
<dbReference type="Gene3D" id="3.30.9.10">
    <property type="entry name" value="D-Amino Acid Oxidase, subunit A, domain 2"/>
    <property type="match status" value="1"/>
</dbReference>
<dbReference type="InterPro" id="IPR006076">
    <property type="entry name" value="FAD-dep_OxRdtase"/>
</dbReference>
<dbReference type="SUPFAM" id="SSF51905">
    <property type="entry name" value="FAD/NAD(P)-binding domain"/>
    <property type="match status" value="1"/>
</dbReference>
<name>A0ABS1VDG0_9ACTN</name>
<dbReference type="PANTHER" id="PTHR10961">
    <property type="entry name" value="PEROXISOMAL SARCOSINE OXIDASE"/>
    <property type="match status" value="1"/>
</dbReference>
<gene>
    <name evidence="6" type="ORF">JKJ07_00185</name>
</gene>
<comment type="cofactor">
    <cofactor evidence="1">
        <name>FAD</name>
        <dbReference type="ChEBI" id="CHEBI:57692"/>
    </cofactor>
</comment>
<keyword evidence="2" id="KW-0285">Flavoprotein</keyword>
<keyword evidence="7" id="KW-1185">Reference proteome</keyword>
<protein>
    <submittedName>
        <fullName evidence="6">FAD-dependent oxidoreductase</fullName>
    </submittedName>
</protein>
<keyword evidence="4" id="KW-0560">Oxidoreductase</keyword>